<dbReference type="InterPro" id="IPR006976">
    <property type="entry name" value="VanZ-like"/>
</dbReference>
<reference evidence="4" key="1">
    <citation type="journal article" date="2019" name="Int. J. Syst. Evol. Microbiol.">
        <title>The Global Catalogue of Microorganisms (GCM) 10K type strain sequencing project: providing services to taxonomists for standard genome sequencing and annotation.</title>
        <authorList>
            <consortium name="The Broad Institute Genomics Platform"/>
            <consortium name="The Broad Institute Genome Sequencing Center for Infectious Disease"/>
            <person name="Wu L."/>
            <person name="Ma J."/>
        </authorList>
    </citation>
    <scope>NUCLEOTIDE SEQUENCE [LARGE SCALE GENOMIC DNA]</scope>
    <source>
        <strain evidence="4">CCUG 54527</strain>
    </source>
</reference>
<feature type="transmembrane region" description="Helical" evidence="1">
    <location>
        <begin position="125"/>
        <end position="142"/>
    </location>
</feature>
<dbReference type="InterPro" id="IPR016747">
    <property type="entry name" value="Phosphotransbutyrylase"/>
</dbReference>
<protein>
    <submittedName>
        <fullName evidence="3">VanZ family protein</fullName>
    </submittedName>
</protein>
<dbReference type="Pfam" id="PF04892">
    <property type="entry name" value="VanZ"/>
    <property type="match status" value="1"/>
</dbReference>
<accession>A0ABW1L161</accession>
<feature type="domain" description="VanZ-like" evidence="2">
    <location>
        <begin position="5"/>
        <end position="141"/>
    </location>
</feature>
<gene>
    <name evidence="3" type="ORF">ACFPYN_00830</name>
</gene>
<evidence type="ECO:0000259" key="2">
    <source>
        <dbReference type="Pfam" id="PF04892"/>
    </source>
</evidence>
<sequence length="154" mass="17885">MKKYILFILILLVLFYSSAQTYEEQSMIPDLMMWLPGEPFKGFLSLFQIPYWGTIVSVEERGYHAFIEFLLRKGAHIAIFGALAFAAYIMFRRIRIAFILTVVLAIADEYHQSLTGGRTPTIHDVMLDSFGAALALTMIWIYKKYRQPITKRYN</sequence>
<dbReference type="RefSeq" id="WP_377732622.1">
    <property type="nucleotide sequence ID" value="NZ_JBHSRI010000002.1"/>
</dbReference>
<feature type="transmembrane region" description="Helical" evidence="1">
    <location>
        <begin position="96"/>
        <end position="113"/>
    </location>
</feature>
<keyword evidence="4" id="KW-1185">Reference proteome</keyword>
<comment type="caution">
    <text evidence="3">The sequence shown here is derived from an EMBL/GenBank/DDBJ whole genome shotgun (WGS) entry which is preliminary data.</text>
</comment>
<organism evidence="3 4">
    <name type="scientific">Paenisporosarcina macmurdoensis</name>
    <dbReference type="NCBI Taxonomy" id="212659"/>
    <lineage>
        <taxon>Bacteria</taxon>
        <taxon>Bacillati</taxon>
        <taxon>Bacillota</taxon>
        <taxon>Bacilli</taxon>
        <taxon>Bacillales</taxon>
        <taxon>Caryophanaceae</taxon>
        <taxon>Paenisporosarcina</taxon>
    </lineage>
</organism>
<dbReference type="Proteomes" id="UP001596170">
    <property type="component" value="Unassembled WGS sequence"/>
</dbReference>
<keyword evidence="1" id="KW-0812">Transmembrane</keyword>
<evidence type="ECO:0000313" key="3">
    <source>
        <dbReference type="EMBL" id="MFC6037985.1"/>
    </source>
</evidence>
<evidence type="ECO:0000313" key="4">
    <source>
        <dbReference type="Proteomes" id="UP001596170"/>
    </source>
</evidence>
<feature type="transmembrane region" description="Helical" evidence="1">
    <location>
        <begin position="74"/>
        <end position="91"/>
    </location>
</feature>
<keyword evidence="1" id="KW-1133">Transmembrane helix</keyword>
<dbReference type="NCBIfam" id="NF037970">
    <property type="entry name" value="vanZ_1"/>
    <property type="match status" value="1"/>
</dbReference>
<name>A0ABW1L161_9BACL</name>
<dbReference type="PIRSF" id="PIRSF019083">
    <property type="entry name" value="UCP019083_VanZ"/>
    <property type="match status" value="1"/>
</dbReference>
<keyword evidence="1" id="KW-0472">Membrane</keyword>
<proteinExistence type="predicted"/>
<evidence type="ECO:0000256" key="1">
    <source>
        <dbReference type="SAM" id="Phobius"/>
    </source>
</evidence>
<dbReference type="EMBL" id="JBHSRI010000002">
    <property type="protein sequence ID" value="MFC6037985.1"/>
    <property type="molecule type" value="Genomic_DNA"/>
</dbReference>